<protein>
    <submittedName>
        <fullName evidence="2">DUF1080 domain-containing protein</fullName>
    </submittedName>
</protein>
<keyword evidence="3" id="KW-1185">Reference proteome</keyword>
<dbReference type="EMBL" id="JAKLWS010000016">
    <property type="protein sequence ID" value="MCG2589421.1"/>
    <property type="molecule type" value="Genomic_DNA"/>
</dbReference>
<evidence type="ECO:0000313" key="3">
    <source>
        <dbReference type="Proteomes" id="UP001165366"/>
    </source>
</evidence>
<dbReference type="Pfam" id="PF06439">
    <property type="entry name" value="3keto-disac_hyd"/>
    <property type="match status" value="1"/>
</dbReference>
<reference evidence="2" key="2">
    <citation type="submission" date="2024-05" db="EMBL/GenBank/DDBJ databases">
        <title>Rhodohalobacter halophilus gen. nov., sp. nov., a moderately halophilic member of the family Balneolaceae.</title>
        <authorList>
            <person name="Xia J."/>
        </authorList>
    </citation>
    <scope>NUCLEOTIDE SEQUENCE</scope>
    <source>
        <strain evidence="2">WB101</strain>
    </source>
</reference>
<dbReference type="InterPro" id="IPR010496">
    <property type="entry name" value="AL/BT2_dom"/>
</dbReference>
<evidence type="ECO:0000259" key="1">
    <source>
        <dbReference type="Pfam" id="PF06439"/>
    </source>
</evidence>
<name>A0ABS9KEY5_9BACT</name>
<reference evidence="2" key="1">
    <citation type="submission" date="2022-01" db="EMBL/GenBank/DDBJ databases">
        <authorList>
            <person name="Wang Y."/>
        </authorList>
    </citation>
    <scope>NUCLEOTIDE SEQUENCE</scope>
    <source>
        <strain evidence="2">WB101</strain>
    </source>
</reference>
<sequence length="267" mass="30381">MNIILKPTFITLVTIILFFGVAAVSCAQDQQMEPEETEFYEPEVEKVEPGEDIFIDPPEDAIILFDGSDLGQWESINGGEAEWEIEDDGAVTVVPGTGNIQTKESFGDVQLYVEWRSPMNMEHRGQDRGNSGIFLQKRYELQVLDAWNNPTYINGMAGSIYKQTSPFVNPAKRPGEWESYNISYKAPRFNEDGTLNEPARITVIWNGVVVQNNTKIYGPTEYIGYPEYSAHGEAPIMLQDHNSKVSYRNIWIRPLDNEQFSIEDHME</sequence>
<evidence type="ECO:0000313" key="2">
    <source>
        <dbReference type="EMBL" id="MCG2589421.1"/>
    </source>
</evidence>
<dbReference type="RefSeq" id="WP_237854782.1">
    <property type="nucleotide sequence ID" value="NZ_JAKLWS010000016.1"/>
</dbReference>
<gene>
    <name evidence="2" type="ORF">L6773_12655</name>
</gene>
<dbReference type="Proteomes" id="UP001165366">
    <property type="component" value="Unassembled WGS sequence"/>
</dbReference>
<feature type="domain" description="3-keto-alpha-glucoside-1,2-lyase/3-keto-2-hydroxy-glucal hydratase" evidence="1">
    <location>
        <begin position="61"/>
        <end position="253"/>
    </location>
</feature>
<proteinExistence type="predicted"/>
<dbReference type="Gene3D" id="2.60.120.560">
    <property type="entry name" value="Exo-inulinase, domain 1"/>
    <property type="match status" value="1"/>
</dbReference>
<dbReference type="PROSITE" id="PS51257">
    <property type="entry name" value="PROKAR_LIPOPROTEIN"/>
    <property type="match status" value="1"/>
</dbReference>
<organism evidence="2 3">
    <name type="scientific">Rhodohalobacter sulfatireducens</name>
    <dbReference type="NCBI Taxonomy" id="2911366"/>
    <lineage>
        <taxon>Bacteria</taxon>
        <taxon>Pseudomonadati</taxon>
        <taxon>Balneolota</taxon>
        <taxon>Balneolia</taxon>
        <taxon>Balneolales</taxon>
        <taxon>Balneolaceae</taxon>
        <taxon>Rhodohalobacter</taxon>
    </lineage>
</organism>
<comment type="caution">
    <text evidence="2">The sequence shown here is derived from an EMBL/GenBank/DDBJ whole genome shotgun (WGS) entry which is preliminary data.</text>
</comment>
<accession>A0ABS9KEY5</accession>